<organism evidence="1 2">
    <name type="scientific">Caerostris extrusa</name>
    <name type="common">Bark spider</name>
    <name type="synonym">Caerostris bankana</name>
    <dbReference type="NCBI Taxonomy" id="172846"/>
    <lineage>
        <taxon>Eukaryota</taxon>
        <taxon>Metazoa</taxon>
        <taxon>Ecdysozoa</taxon>
        <taxon>Arthropoda</taxon>
        <taxon>Chelicerata</taxon>
        <taxon>Arachnida</taxon>
        <taxon>Araneae</taxon>
        <taxon>Araneomorphae</taxon>
        <taxon>Entelegynae</taxon>
        <taxon>Araneoidea</taxon>
        <taxon>Araneidae</taxon>
        <taxon>Caerostris</taxon>
    </lineage>
</organism>
<comment type="caution">
    <text evidence="1">The sequence shown here is derived from an EMBL/GenBank/DDBJ whole genome shotgun (WGS) entry which is preliminary data.</text>
</comment>
<accession>A0AAV4XII2</accession>
<evidence type="ECO:0000313" key="2">
    <source>
        <dbReference type="Proteomes" id="UP001054945"/>
    </source>
</evidence>
<sequence>MPASASRVALENIRPFSRRYAIEIPGLLNPASPIVEAHALLPHSGVSSFALQPQADMRAKLMIAQEAFHTSIASETKVFSAAVQKEDSNIRHFHTFQRNYLFKFRAELLQNPVLPYIVTQFPLQPLVDYVA</sequence>
<dbReference type="EMBL" id="BPLR01017848">
    <property type="protein sequence ID" value="GIY94962.1"/>
    <property type="molecule type" value="Genomic_DNA"/>
</dbReference>
<reference evidence="1 2" key="1">
    <citation type="submission" date="2021-06" db="EMBL/GenBank/DDBJ databases">
        <title>Caerostris extrusa draft genome.</title>
        <authorList>
            <person name="Kono N."/>
            <person name="Arakawa K."/>
        </authorList>
    </citation>
    <scope>NUCLEOTIDE SEQUENCE [LARGE SCALE GENOMIC DNA]</scope>
</reference>
<evidence type="ECO:0000313" key="1">
    <source>
        <dbReference type="EMBL" id="GIY94962.1"/>
    </source>
</evidence>
<dbReference type="AlphaFoldDB" id="A0AAV4XII2"/>
<proteinExistence type="predicted"/>
<gene>
    <name evidence="1" type="ORF">CEXT_47911</name>
</gene>
<name>A0AAV4XII2_CAEEX</name>
<dbReference type="Proteomes" id="UP001054945">
    <property type="component" value="Unassembled WGS sequence"/>
</dbReference>
<keyword evidence="2" id="KW-1185">Reference proteome</keyword>
<protein>
    <submittedName>
        <fullName evidence="1">Uncharacterized protein</fullName>
    </submittedName>
</protein>